<dbReference type="RefSeq" id="WP_168551531.1">
    <property type="nucleotide sequence ID" value="NZ_JAAWWL010000001.1"/>
</dbReference>
<dbReference type="EMBL" id="JAAWWL010000001">
    <property type="protein sequence ID" value="NKI31350.1"/>
    <property type="molecule type" value="Genomic_DNA"/>
</dbReference>
<comment type="caution">
    <text evidence="2">The sequence shown here is derived from an EMBL/GenBank/DDBJ whole genome shotgun (WGS) entry which is preliminary data.</text>
</comment>
<reference evidence="2 3" key="1">
    <citation type="submission" date="2020-04" db="EMBL/GenBank/DDBJ databases">
        <authorList>
            <person name="Yoon J."/>
        </authorList>
    </citation>
    <scope>NUCLEOTIDE SEQUENCE [LARGE SCALE GENOMIC DNA]</scope>
    <source>
        <strain evidence="2 3">DJ-13</strain>
    </source>
</reference>
<sequence>MSFQIFPNWFKKLGLGVFIVSTIFTAGDPFMDGFKGVEEGTHHYFKDFLGQTIYYILNILPTVGLLVYMLSKEKIEDDYLKLLRLSTYQLTVIITLLISFGLYVLSPQIKFSLDMALSLFMLLFLVVFHFKKNQDL</sequence>
<feature type="transmembrane region" description="Helical" evidence="1">
    <location>
        <begin position="53"/>
        <end position="70"/>
    </location>
</feature>
<name>A0ABX1GQY3_9FLAO</name>
<proteinExistence type="predicted"/>
<dbReference type="Proteomes" id="UP000718451">
    <property type="component" value="Unassembled WGS sequence"/>
</dbReference>
<gene>
    <name evidence="2" type="ORF">HCU67_05295</name>
</gene>
<feature type="transmembrane region" description="Helical" evidence="1">
    <location>
        <begin position="111"/>
        <end position="130"/>
    </location>
</feature>
<protein>
    <submittedName>
        <fullName evidence="2">Uncharacterized protein</fullName>
    </submittedName>
</protein>
<keyword evidence="1" id="KW-1133">Transmembrane helix</keyword>
<keyword evidence="1" id="KW-0812">Transmembrane</keyword>
<evidence type="ECO:0000313" key="3">
    <source>
        <dbReference type="Proteomes" id="UP000718451"/>
    </source>
</evidence>
<evidence type="ECO:0000256" key="1">
    <source>
        <dbReference type="SAM" id="Phobius"/>
    </source>
</evidence>
<keyword evidence="1" id="KW-0472">Membrane</keyword>
<accession>A0ABX1GQY3</accession>
<keyword evidence="3" id="KW-1185">Reference proteome</keyword>
<evidence type="ECO:0000313" key="2">
    <source>
        <dbReference type="EMBL" id="NKI31350.1"/>
    </source>
</evidence>
<organism evidence="2 3">
    <name type="scientific">Croceivirga thetidis</name>
    <dbReference type="NCBI Taxonomy" id="2721623"/>
    <lineage>
        <taxon>Bacteria</taxon>
        <taxon>Pseudomonadati</taxon>
        <taxon>Bacteroidota</taxon>
        <taxon>Flavobacteriia</taxon>
        <taxon>Flavobacteriales</taxon>
        <taxon>Flavobacteriaceae</taxon>
        <taxon>Croceivirga</taxon>
    </lineage>
</organism>
<feature type="transmembrane region" description="Helical" evidence="1">
    <location>
        <begin position="82"/>
        <end position="105"/>
    </location>
</feature>